<keyword evidence="1" id="KW-0812">Transmembrane</keyword>
<dbReference type="Proteomes" id="UP001229421">
    <property type="component" value="Unassembled WGS sequence"/>
</dbReference>
<proteinExistence type="predicted"/>
<protein>
    <submittedName>
        <fullName evidence="2">Uncharacterized protein</fullName>
    </submittedName>
</protein>
<name>A0AAD8KMI5_TARER</name>
<keyword evidence="3" id="KW-1185">Reference proteome</keyword>
<comment type="caution">
    <text evidence="2">The sequence shown here is derived from an EMBL/GenBank/DDBJ whole genome shotgun (WGS) entry which is preliminary data.</text>
</comment>
<dbReference type="AlphaFoldDB" id="A0AAD8KMI5"/>
<keyword evidence="1" id="KW-1133">Transmembrane helix</keyword>
<sequence length="159" mass="17713">MGIAVKLENEISCRSKQKICLETADSIVKWLEGHRLPCAHQANGLKLRCTLAMGADAVRAIWRWNLRFPSNFFALNVTIITLICIPIKLPMDLSTKILIPLTDEEDTSHAYVKIMSIIFLNKMIINLLPSLALMDDNQLLSNIVAFGILLITIGLNVGI</sequence>
<evidence type="ECO:0000313" key="2">
    <source>
        <dbReference type="EMBL" id="KAK1424238.1"/>
    </source>
</evidence>
<feature type="transmembrane region" description="Helical" evidence="1">
    <location>
        <begin position="139"/>
        <end position="158"/>
    </location>
</feature>
<reference evidence="2" key="1">
    <citation type="journal article" date="2023" name="bioRxiv">
        <title>Improved chromosome-level genome assembly for marigold (Tagetes erecta).</title>
        <authorList>
            <person name="Jiang F."/>
            <person name="Yuan L."/>
            <person name="Wang S."/>
            <person name="Wang H."/>
            <person name="Xu D."/>
            <person name="Wang A."/>
            <person name="Fan W."/>
        </authorList>
    </citation>
    <scope>NUCLEOTIDE SEQUENCE</scope>
    <source>
        <strain evidence="2">WSJ</strain>
        <tissue evidence="2">Leaf</tissue>
    </source>
</reference>
<keyword evidence="1" id="KW-0472">Membrane</keyword>
<feature type="transmembrane region" description="Helical" evidence="1">
    <location>
        <begin position="72"/>
        <end position="89"/>
    </location>
</feature>
<dbReference type="EMBL" id="JAUHHV010000005">
    <property type="protein sequence ID" value="KAK1424238.1"/>
    <property type="molecule type" value="Genomic_DNA"/>
</dbReference>
<gene>
    <name evidence="2" type="ORF">QVD17_19559</name>
</gene>
<dbReference type="PANTHER" id="PTHR35307">
    <property type="entry name" value="PROTEIN, PUTATIVE-RELATED"/>
    <property type="match status" value="1"/>
</dbReference>
<evidence type="ECO:0000313" key="3">
    <source>
        <dbReference type="Proteomes" id="UP001229421"/>
    </source>
</evidence>
<evidence type="ECO:0000256" key="1">
    <source>
        <dbReference type="SAM" id="Phobius"/>
    </source>
</evidence>
<dbReference type="PANTHER" id="PTHR35307:SF9">
    <property type="entry name" value="TRANSMEMBRANE PROTEIN"/>
    <property type="match status" value="1"/>
</dbReference>
<organism evidence="2 3">
    <name type="scientific">Tagetes erecta</name>
    <name type="common">African marigold</name>
    <dbReference type="NCBI Taxonomy" id="13708"/>
    <lineage>
        <taxon>Eukaryota</taxon>
        <taxon>Viridiplantae</taxon>
        <taxon>Streptophyta</taxon>
        <taxon>Embryophyta</taxon>
        <taxon>Tracheophyta</taxon>
        <taxon>Spermatophyta</taxon>
        <taxon>Magnoliopsida</taxon>
        <taxon>eudicotyledons</taxon>
        <taxon>Gunneridae</taxon>
        <taxon>Pentapetalae</taxon>
        <taxon>asterids</taxon>
        <taxon>campanulids</taxon>
        <taxon>Asterales</taxon>
        <taxon>Asteraceae</taxon>
        <taxon>Asteroideae</taxon>
        <taxon>Heliantheae alliance</taxon>
        <taxon>Tageteae</taxon>
        <taxon>Tagetes</taxon>
    </lineage>
</organism>
<accession>A0AAD8KMI5</accession>
<feature type="transmembrane region" description="Helical" evidence="1">
    <location>
        <begin position="110"/>
        <end position="133"/>
    </location>
</feature>